<protein>
    <recommendedName>
        <fullName evidence="6">Citrate synthase</fullName>
    </recommendedName>
</protein>
<dbReference type="CDD" id="cd06110">
    <property type="entry name" value="BSuCS-II_like"/>
    <property type="match status" value="1"/>
</dbReference>
<dbReference type="PRINTS" id="PR00143">
    <property type="entry name" value="CITRTSNTHASE"/>
</dbReference>
<keyword evidence="4 6" id="KW-0808">Transferase</keyword>
<evidence type="ECO:0000256" key="6">
    <source>
        <dbReference type="PIRNR" id="PIRNR001369"/>
    </source>
</evidence>
<dbReference type="SUPFAM" id="SSF48256">
    <property type="entry name" value="Citrate synthase"/>
    <property type="match status" value="1"/>
</dbReference>
<comment type="catalytic activity">
    <reaction evidence="5">
        <text>oxaloacetate + acetyl-CoA + H2O = citrate + CoA + H(+)</text>
        <dbReference type="Rhea" id="RHEA:16845"/>
        <dbReference type="ChEBI" id="CHEBI:15377"/>
        <dbReference type="ChEBI" id="CHEBI:15378"/>
        <dbReference type="ChEBI" id="CHEBI:16452"/>
        <dbReference type="ChEBI" id="CHEBI:16947"/>
        <dbReference type="ChEBI" id="CHEBI:57287"/>
        <dbReference type="ChEBI" id="CHEBI:57288"/>
        <dbReference type="EC" id="2.3.3.16"/>
    </reaction>
</comment>
<dbReference type="GO" id="GO:0005829">
    <property type="term" value="C:cytosol"/>
    <property type="evidence" value="ECO:0007669"/>
    <property type="project" value="TreeGrafter"/>
</dbReference>
<dbReference type="RefSeq" id="WP_089966156.1">
    <property type="nucleotide sequence ID" value="NZ_FOCQ01000004.1"/>
</dbReference>
<name>A0A1H8CT14_9BACL</name>
<dbReference type="InterPro" id="IPR016143">
    <property type="entry name" value="Citrate_synth-like_sm_a-sub"/>
</dbReference>
<gene>
    <name evidence="9" type="ORF">SAMN05444955_10459</name>
</gene>
<dbReference type="UniPathway" id="UPA00223"/>
<keyword evidence="10" id="KW-1185">Reference proteome</keyword>
<proteinExistence type="inferred from homology"/>
<dbReference type="PIRSF" id="PIRSF001369">
    <property type="entry name" value="Citrate_synth"/>
    <property type="match status" value="1"/>
</dbReference>
<evidence type="ECO:0000256" key="4">
    <source>
        <dbReference type="ARBA" id="ARBA00022679"/>
    </source>
</evidence>
<dbReference type="Pfam" id="PF00285">
    <property type="entry name" value="Citrate_synt"/>
    <property type="match status" value="1"/>
</dbReference>
<dbReference type="InterPro" id="IPR016142">
    <property type="entry name" value="Citrate_synth-like_lrg_a-sub"/>
</dbReference>
<reference evidence="9 10" key="1">
    <citation type="submission" date="2016-10" db="EMBL/GenBank/DDBJ databases">
        <authorList>
            <person name="de Groot N.N."/>
        </authorList>
    </citation>
    <scope>NUCLEOTIDE SEQUENCE [LARGE SCALE GENOMIC DNA]</scope>
    <source>
        <strain evidence="9 10">DSM 46701</strain>
    </source>
</reference>
<dbReference type="Gene3D" id="1.10.230.10">
    <property type="entry name" value="Cytochrome P450-Terp, domain 2"/>
    <property type="match status" value="1"/>
</dbReference>
<dbReference type="PROSITE" id="PS00480">
    <property type="entry name" value="CITRATE_SYNTHASE"/>
    <property type="match status" value="1"/>
</dbReference>
<keyword evidence="3" id="KW-0816">Tricarboxylic acid cycle</keyword>
<evidence type="ECO:0000256" key="5">
    <source>
        <dbReference type="ARBA" id="ARBA00049288"/>
    </source>
</evidence>
<dbReference type="GO" id="GO:0006099">
    <property type="term" value="P:tricarboxylic acid cycle"/>
    <property type="evidence" value="ECO:0007669"/>
    <property type="project" value="UniProtKB-UniPathway"/>
</dbReference>
<comment type="pathway">
    <text evidence="1">Carbohydrate metabolism; tricarboxylic acid cycle; isocitrate from oxaloacetate: step 1/2.</text>
</comment>
<dbReference type="NCBIfam" id="TIGR01800">
    <property type="entry name" value="cit_synth_II"/>
    <property type="match status" value="1"/>
</dbReference>
<dbReference type="InterPro" id="IPR024176">
    <property type="entry name" value="Citrate_synthase_bac-typ"/>
</dbReference>
<dbReference type="GO" id="GO:0036440">
    <property type="term" value="F:citrate synthase activity"/>
    <property type="evidence" value="ECO:0007669"/>
    <property type="project" value="UniProtKB-EC"/>
</dbReference>
<dbReference type="Gene3D" id="1.10.580.10">
    <property type="entry name" value="Citrate Synthase, domain 1"/>
    <property type="match status" value="1"/>
</dbReference>
<dbReference type="NCBIfam" id="NF010637">
    <property type="entry name" value="PRK14034.1"/>
    <property type="match status" value="1"/>
</dbReference>
<dbReference type="InterPro" id="IPR002020">
    <property type="entry name" value="Citrate_synthase"/>
</dbReference>
<dbReference type="STRING" id="1173111.SAMN05444955_10459"/>
<evidence type="ECO:0000256" key="3">
    <source>
        <dbReference type="ARBA" id="ARBA00022532"/>
    </source>
</evidence>
<dbReference type="OrthoDB" id="9800864at2"/>
<organism evidence="9 10">
    <name type="scientific">Lihuaxuella thermophila</name>
    <dbReference type="NCBI Taxonomy" id="1173111"/>
    <lineage>
        <taxon>Bacteria</taxon>
        <taxon>Bacillati</taxon>
        <taxon>Bacillota</taxon>
        <taxon>Bacilli</taxon>
        <taxon>Bacillales</taxon>
        <taxon>Thermoactinomycetaceae</taxon>
        <taxon>Lihuaxuella</taxon>
    </lineage>
</organism>
<dbReference type="GO" id="GO:0005975">
    <property type="term" value="P:carbohydrate metabolic process"/>
    <property type="evidence" value="ECO:0007669"/>
    <property type="project" value="TreeGrafter"/>
</dbReference>
<feature type="active site" evidence="7">
    <location>
        <position position="307"/>
    </location>
</feature>
<dbReference type="EMBL" id="FOCQ01000004">
    <property type="protein sequence ID" value="SEM97287.1"/>
    <property type="molecule type" value="Genomic_DNA"/>
</dbReference>
<dbReference type="Proteomes" id="UP000199695">
    <property type="component" value="Unassembled WGS sequence"/>
</dbReference>
<dbReference type="InterPro" id="IPR019810">
    <property type="entry name" value="Citrate_synthase_AS"/>
</dbReference>
<dbReference type="AlphaFoldDB" id="A0A1H8CT14"/>
<feature type="active site" evidence="7">
    <location>
        <position position="256"/>
    </location>
</feature>
<dbReference type="InterPro" id="IPR036969">
    <property type="entry name" value="Citrate_synthase_sf"/>
</dbReference>
<evidence type="ECO:0000313" key="10">
    <source>
        <dbReference type="Proteomes" id="UP000199695"/>
    </source>
</evidence>
<evidence type="ECO:0000256" key="2">
    <source>
        <dbReference type="ARBA" id="ARBA00010566"/>
    </source>
</evidence>
<dbReference type="InterPro" id="IPR011278">
    <property type="entry name" value="2-MeCitrate/Citrate_synth_II"/>
</dbReference>
<evidence type="ECO:0000256" key="7">
    <source>
        <dbReference type="PIRSR" id="PIRSR001369-1"/>
    </source>
</evidence>
<dbReference type="FunFam" id="1.10.230.10:FF:000003">
    <property type="entry name" value="Citrate synthase"/>
    <property type="match status" value="1"/>
</dbReference>
<dbReference type="PANTHER" id="PTHR11739:SF4">
    <property type="entry name" value="CITRATE SYNTHASE, PEROXISOMAL"/>
    <property type="match status" value="1"/>
</dbReference>
<dbReference type="PANTHER" id="PTHR11739">
    <property type="entry name" value="CITRATE SYNTHASE"/>
    <property type="match status" value="1"/>
</dbReference>
<sequence>MTVAKGLEGVVAVTSEISSIVDSVLTYRGYNIDELADYSTFEEVAFLLWNGRLPSKAELDQLKRELDENAAIPDALLEQLKIFPKTAHPMSVLRTAVSALALYDDEAEVQTVEANRKKAIKLTAKIPTIVTAFARIRQGLDPVAPKAGIGFAANFLYMLNGEDPSEVAVKAFDKALILHADHELNASTFAARVTTGTLADMYSAITSAISALKGPLHGGANEQVMATLEDIGSLDRIESVIQAKLDNKEKIMGFGHRVYKDGDPRAKHLREMSRQLAEQKGNTLWYEMSTKIEQLVYEKKGLKPNVDFYSASVYTYLGIPRDLFTPIFAMSRVTGWTAHVLEQYANNRLIRPRAEYTGLTNQSYVPIDQR</sequence>
<accession>A0A1H8CT14</accession>
<evidence type="ECO:0000256" key="1">
    <source>
        <dbReference type="ARBA" id="ARBA00004751"/>
    </source>
</evidence>
<comment type="similarity">
    <text evidence="2 6 8">Belongs to the citrate synthase family.</text>
</comment>
<evidence type="ECO:0000256" key="8">
    <source>
        <dbReference type="RuleBase" id="RU003406"/>
    </source>
</evidence>
<evidence type="ECO:0000313" key="9">
    <source>
        <dbReference type="EMBL" id="SEM97287.1"/>
    </source>
</evidence>